<protein>
    <submittedName>
        <fullName evidence="2">Uncharacterized protein</fullName>
    </submittedName>
</protein>
<dbReference type="Proteomes" id="UP000266272">
    <property type="component" value="Unassembled WGS sequence"/>
</dbReference>
<dbReference type="AlphaFoldDB" id="A0A395N8N5"/>
<reference evidence="2 3" key="1">
    <citation type="journal article" date="2018" name="PLoS Pathog.">
        <title>Evolution of structural diversity of trichothecenes, a family of toxins produced by plant pathogenic and entomopathogenic fungi.</title>
        <authorList>
            <person name="Proctor R.H."/>
            <person name="McCormick S.P."/>
            <person name="Kim H.S."/>
            <person name="Cardoza R.E."/>
            <person name="Stanley A.M."/>
            <person name="Lindo L."/>
            <person name="Kelly A."/>
            <person name="Brown D.W."/>
            <person name="Lee T."/>
            <person name="Vaughan M.M."/>
            <person name="Alexander N.J."/>
            <person name="Busman M."/>
            <person name="Gutierrez S."/>
        </authorList>
    </citation>
    <scope>NUCLEOTIDE SEQUENCE [LARGE SCALE GENOMIC DNA]</scope>
    <source>
        <strain evidence="2 3">IBT 40837</strain>
    </source>
</reference>
<evidence type="ECO:0000313" key="3">
    <source>
        <dbReference type="Proteomes" id="UP000266272"/>
    </source>
</evidence>
<evidence type="ECO:0000313" key="2">
    <source>
        <dbReference type="EMBL" id="RFU72482.1"/>
    </source>
</evidence>
<organism evidence="2 3">
    <name type="scientific">Trichoderma arundinaceum</name>
    <dbReference type="NCBI Taxonomy" id="490622"/>
    <lineage>
        <taxon>Eukaryota</taxon>
        <taxon>Fungi</taxon>
        <taxon>Dikarya</taxon>
        <taxon>Ascomycota</taxon>
        <taxon>Pezizomycotina</taxon>
        <taxon>Sordariomycetes</taxon>
        <taxon>Hypocreomycetidae</taxon>
        <taxon>Hypocreales</taxon>
        <taxon>Hypocreaceae</taxon>
        <taxon>Trichoderma</taxon>
    </lineage>
</organism>
<feature type="region of interest" description="Disordered" evidence="1">
    <location>
        <begin position="28"/>
        <end position="59"/>
    </location>
</feature>
<evidence type="ECO:0000256" key="1">
    <source>
        <dbReference type="SAM" id="MobiDB-lite"/>
    </source>
</evidence>
<name>A0A395N8N5_TRIAR</name>
<keyword evidence="3" id="KW-1185">Reference proteome</keyword>
<dbReference type="EMBL" id="PXOA01000845">
    <property type="protein sequence ID" value="RFU72482.1"/>
    <property type="molecule type" value="Genomic_DNA"/>
</dbReference>
<gene>
    <name evidence="2" type="ORF">TARUN_9791</name>
</gene>
<sequence>MVFKPVVWCNNLLYRILQAIDHTWPPKRQKFSHQQPCGDFADLSPSPSARAGTDAASLPQERRLAARARALPPYLRPYAFEAPPRTRLHFHFTDGRTKARILCKGGYSSVATIG</sequence>
<comment type="caution">
    <text evidence="2">The sequence shown here is derived from an EMBL/GenBank/DDBJ whole genome shotgun (WGS) entry which is preliminary data.</text>
</comment>
<accession>A0A395N8N5</accession>
<proteinExistence type="predicted"/>